<gene>
    <name evidence="1" type="ORF">KIPB_009930</name>
</gene>
<organism evidence="1 2">
    <name type="scientific">Kipferlia bialata</name>
    <dbReference type="NCBI Taxonomy" id="797122"/>
    <lineage>
        <taxon>Eukaryota</taxon>
        <taxon>Metamonada</taxon>
        <taxon>Carpediemonas-like organisms</taxon>
        <taxon>Kipferlia</taxon>
    </lineage>
</organism>
<proteinExistence type="predicted"/>
<evidence type="ECO:0000313" key="2">
    <source>
        <dbReference type="Proteomes" id="UP000265618"/>
    </source>
</evidence>
<reference evidence="1 2" key="1">
    <citation type="journal article" date="2018" name="PLoS ONE">
        <title>The draft genome of Kipferlia bialata reveals reductive genome evolution in fornicate parasites.</title>
        <authorList>
            <person name="Tanifuji G."/>
            <person name="Takabayashi S."/>
            <person name="Kume K."/>
            <person name="Takagi M."/>
            <person name="Nakayama T."/>
            <person name="Kamikawa R."/>
            <person name="Inagaki Y."/>
            <person name="Hashimoto T."/>
        </authorList>
    </citation>
    <scope>NUCLEOTIDE SEQUENCE [LARGE SCALE GENOMIC DNA]</scope>
    <source>
        <strain evidence="1">NY0173</strain>
    </source>
</reference>
<sequence>ECLAWDDYVWCETTATCIPVAEQEKCDFVADELGECGTDTDTCDGCNALDGVWCSRLSGDDECIPRNSALPSDCNGLAPPLSCDFDPDTCLECVNELDGAVWCYTDTGAECRAKPDVSDCIAVVETEAFCGDPGATDCAECTTFGWFWCVDLFGTSTCVQPGTECDCDVVLTVPDECPGPVDPKVCDDCLASGYTWCETPSGFECVGSNLYCNEIGGDISLICPIGNPGDYDNCDECTANGYLFCYVGEGDDSYCTDSEYLCSLDGGVIVDEQRDCEDPDDYEICFDCVSAGLWWCEKEEKCVDAASRCGTSTNKCPLPDNCNECTLQNRVWCIVPGQDNDVCLLDNQECDDLNGHPTLDCIPPNCCPECVEGWDGYVWCVDNDVGSCVLEVFSGGCDYTIDATVDCDLDPDTCLPCIEVGGEWCLRLDGPDECLFAGDDTTGCNGLYTLPSDCDIDRDTCENCLELQDSVWCYTETGPECRDASDYEGCVAVVEEEAFCGPPPAEDCESCTEHGWFWCVDLFGTSTCVQPGTDCDCDTVLTLPDECPGPVDPEVCQDCLSAGYTWCDTPNGSVCVGSDLYCNQIGGVSTVDCPTGNPGDYDMCSSCTSNGYEWCSLGAAEDSYCTDSELECAALGGVVIEEEADCEDPRDYDTCFECVSAGLWWCEECEWCVDSADGCGRGPSTTECPIPTDCEECLEQDLVYCALPDAPDQCLEDIDECLCLQGTPVWDCSIPDNCDECLLRDYVWCRDPVTGSEECAETCPCHWLPITDPEYCLPPCTFTYCEECRAAGYNWCVECAGTATVQTCVAAGYECHGVLSECTDTSLALKPSAVCYDEDTDSAVFEAANFGPFATVPVGVDNWVCPGGPNQGQAVLFMPGVTEDKYLVKMDPALDGMVWHLDNSEATVSRTYTPKCPEPVDPCPPHPCPEPPVYPPCDHGCDKDWDHDCDKNPCDKGSCDHDYDHDKNDHYYDRDW</sequence>
<dbReference type="Proteomes" id="UP000265618">
    <property type="component" value="Unassembled WGS sequence"/>
</dbReference>
<feature type="non-terminal residue" evidence="1">
    <location>
        <position position="976"/>
    </location>
</feature>
<comment type="caution">
    <text evidence="1">The sequence shown here is derived from an EMBL/GenBank/DDBJ whole genome shotgun (WGS) entry which is preliminary data.</text>
</comment>
<accession>A0A9K3D4J1</accession>
<protein>
    <submittedName>
        <fullName evidence="1">Uncharacterized protein</fullName>
    </submittedName>
</protein>
<evidence type="ECO:0000313" key="1">
    <source>
        <dbReference type="EMBL" id="GIQ87816.1"/>
    </source>
</evidence>
<dbReference type="EMBL" id="BDIP01003521">
    <property type="protein sequence ID" value="GIQ87816.1"/>
    <property type="molecule type" value="Genomic_DNA"/>
</dbReference>
<dbReference type="AlphaFoldDB" id="A0A9K3D4J1"/>
<keyword evidence="2" id="KW-1185">Reference proteome</keyword>
<name>A0A9K3D4J1_9EUKA</name>